<evidence type="ECO:0000313" key="7">
    <source>
        <dbReference type="EMBL" id="SHE98362.1"/>
    </source>
</evidence>
<keyword evidence="8" id="KW-1185">Reference proteome</keyword>
<dbReference type="PROSITE" id="PS00211">
    <property type="entry name" value="ABC_TRANSPORTER_1"/>
    <property type="match status" value="1"/>
</dbReference>
<dbReference type="AlphaFoldDB" id="A0A1M4XYP0"/>
<dbReference type="FunFam" id="3.40.50.300:FF:000042">
    <property type="entry name" value="Maltose/maltodextrin ABC transporter, ATP-binding protein"/>
    <property type="match status" value="1"/>
</dbReference>
<keyword evidence="4 7" id="KW-0067">ATP-binding</keyword>
<keyword evidence="3" id="KW-0547">Nucleotide-binding</keyword>
<dbReference type="InterPro" id="IPR027417">
    <property type="entry name" value="P-loop_NTPase"/>
</dbReference>
<feature type="domain" description="ABC transporter" evidence="6">
    <location>
        <begin position="4"/>
        <end position="235"/>
    </location>
</feature>
<dbReference type="SUPFAM" id="SSF52540">
    <property type="entry name" value="P-loop containing nucleoside triphosphate hydrolases"/>
    <property type="match status" value="1"/>
</dbReference>
<dbReference type="PANTHER" id="PTHR43875">
    <property type="entry name" value="MALTODEXTRIN IMPORT ATP-BINDING PROTEIN MSMX"/>
    <property type="match status" value="1"/>
</dbReference>
<organism evidence="7 8">
    <name type="scientific">Marinitoga hydrogenitolerans (strain DSM 16785 / JCM 12826 / AT1271)</name>
    <dbReference type="NCBI Taxonomy" id="1122195"/>
    <lineage>
        <taxon>Bacteria</taxon>
        <taxon>Thermotogati</taxon>
        <taxon>Thermotogota</taxon>
        <taxon>Thermotogae</taxon>
        <taxon>Petrotogales</taxon>
        <taxon>Petrotogaceae</taxon>
        <taxon>Marinitoga</taxon>
    </lineage>
</organism>
<dbReference type="PANTHER" id="PTHR43875:SF1">
    <property type="entry name" value="OSMOPROTECTIVE COMPOUNDS UPTAKE ATP-BINDING PROTEIN GGTA"/>
    <property type="match status" value="1"/>
</dbReference>
<evidence type="ECO:0000313" key="8">
    <source>
        <dbReference type="Proteomes" id="UP000184334"/>
    </source>
</evidence>
<dbReference type="GO" id="GO:0055052">
    <property type="term" value="C:ATP-binding cassette (ABC) transporter complex, substrate-binding subunit-containing"/>
    <property type="evidence" value="ECO:0007669"/>
    <property type="project" value="TreeGrafter"/>
</dbReference>
<dbReference type="GO" id="GO:0016887">
    <property type="term" value="F:ATP hydrolysis activity"/>
    <property type="evidence" value="ECO:0007669"/>
    <property type="project" value="InterPro"/>
</dbReference>
<dbReference type="Gene3D" id="3.40.50.300">
    <property type="entry name" value="P-loop containing nucleotide triphosphate hydrolases"/>
    <property type="match status" value="1"/>
</dbReference>
<comment type="caution">
    <text evidence="7">The sequence shown here is derived from an EMBL/GenBank/DDBJ whole genome shotgun (WGS) entry which is preliminary data.</text>
</comment>
<evidence type="ECO:0000259" key="6">
    <source>
        <dbReference type="PROSITE" id="PS50893"/>
    </source>
</evidence>
<dbReference type="PROSITE" id="PS50893">
    <property type="entry name" value="ABC_TRANSPORTER_2"/>
    <property type="match status" value="1"/>
</dbReference>
<dbReference type="SMART" id="SM00382">
    <property type="entry name" value="AAA"/>
    <property type="match status" value="1"/>
</dbReference>
<evidence type="ECO:0000256" key="4">
    <source>
        <dbReference type="ARBA" id="ARBA00022840"/>
    </source>
</evidence>
<name>A0A1M4XYP0_MARH1</name>
<dbReference type="InterPro" id="IPR015853">
    <property type="entry name" value="ABC_transpr_FbpC"/>
</dbReference>
<gene>
    <name evidence="7" type="ORF">SAMN02745164_01541</name>
</gene>
<dbReference type="InterPro" id="IPR040582">
    <property type="entry name" value="OB_MalK-like"/>
</dbReference>
<dbReference type="SUPFAM" id="SSF50331">
    <property type="entry name" value="MOP-like"/>
    <property type="match status" value="1"/>
</dbReference>
<accession>A0A1M4XYP0</accession>
<protein>
    <submittedName>
        <fullName evidence="7">Carbohydrate ABC transporter ATP-binding protein, CUT1 family (TC 3.A.1.1.-)</fullName>
    </submittedName>
</protein>
<dbReference type="EMBL" id="FQUI01000026">
    <property type="protein sequence ID" value="SHE98362.1"/>
    <property type="molecule type" value="Genomic_DNA"/>
</dbReference>
<sequence>MATLELIQLSKKYGKTVWGAKDVNLKVDNGEFVVFLGPSGCGKTTTLRMIAGLEEVTIGKIFIDGKDVTYLEPRKREVSMVFQSYAVWPHMTVYENIAFPLKLKKMSKSEVDIIVKEVSEMVKIKEYLNRYPRQLSGGQRQRVALARALAVKPKIFLMDEPLSNLDAKLRVKMRTELKAIHNQTGATTIFVTHDQSEALSMADRIVVMRDGHIEQVGTPDDVYFDSENIFVAGFIGTPPTNFFEMNINVEKGKVKFFNEHLEFYLPDKIKNILKDYNKNKIILGIRPESFEIVDEKDKSYFTEKVLVVEPQGSHQIIALKIGEQIVKIIAPSFPKYKPNDVINIGFDEDRIMLFDIDNKKRVRG</sequence>
<evidence type="ECO:0000256" key="3">
    <source>
        <dbReference type="ARBA" id="ARBA00022741"/>
    </source>
</evidence>
<keyword evidence="1" id="KW-0813">Transport</keyword>
<keyword evidence="5" id="KW-0472">Membrane</keyword>
<dbReference type="InterPro" id="IPR012340">
    <property type="entry name" value="NA-bd_OB-fold"/>
</dbReference>
<dbReference type="Gene3D" id="2.40.50.100">
    <property type="match status" value="1"/>
</dbReference>
<dbReference type="InterPro" id="IPR008995">
    <property type="entry name" value="Mo/tungstate-bd_C_term_dom"/>
</dbReference>
<dbReference type="STRING" id="1122195.SAMN02745164_01541"/>
<evidence type="ECO:0000256" key="5">
    <source>
        <dbReference type="ARBA" id="ARBA00023136"/>
    </source>
</evidence>
<dbReference type="Proteomes" id="UP000184334">
    <property type="component" value="Unassembled WGS sequence"/>
</dbReference>
<dbReference type="InterPro" id="IPR017871">
    <property type="entry name" value="ABC_transporter-like_CS"/>
</dbReference>
<dbReference type="Pfam" id="PF17912">
    <property type="entry name" value="OB_MalK"/>
    <property type="match status" value="1"/>
</dbReference>
<dbReference type="Pfam" id="PF00005">
    <property type="entry name" value="ABC_tran"/>
    <property type="match status" value="1"/>
</dbReference>
<proteinExistence type="predicted"/>
<dbReference type="InterPro" id="IPR003593">
    <property type="entry name" value="AAA+_ATPase"/>
</dbReference>
<dbReference type="InterPro" id="IPR047641">
    <property type="entry name" value="ABC_transpr_MalK/UgpC-like"/>
</dbReference>
<dbReference type="Gene3D" id="2.40.50.140">
    <property type="entry name" value="Nucleic acid-binding proteins"/>
    <property type="match status" value="1"/>
</dbReference>
<evidence type="ECO:0000256" key="2">
    <source>
        <dbReference type="ARBA" id="ARBA00022475"/>
    </source>
</evidence>
<dbReference type="GO" id="GO:0015408">
    <property type="term" value="F:ABC-type ferric iron transporter activity"/>
    <property type="evidence" value="ECO:0007669"/>
    <property type="project" value="InterPro"/>
</dbReference>
<dbReference type="OrthoDB" id="9802264at2"/>
<dbReference type="RefSeq" id="WP_072865117.1">
    <property type="nucleotide sequence ID" value="NZ_FQUI01000026.1"/>
</dbReference>
<dbReference type="InterPro" id="IPR003439">
    <property type="entry name" value="ABC_transporter-like_ATP-bd"/>
</dbReference>
<dbReference type="GO" id="GO:0005524">
    <property type="term" value="F:ATP binding"/>
    <property type="evidence" value="ECO:0007669"/>
    <property type="project" value="UniProtKB-KW"/>
</dbReference>
<keyword evidence="2" id="KW-1003">Cell membrane</keyword>
<evidence type="ECO:0000256" key="1">
    <source>
        <dbReference type="ARBA" id="ARBA00022448"/>
    </source>
</evidence>
<reference evidence="7" key="1">
    <citation type="submission" date="2016-11" db="EMBL/GenBank/DDBJ databases">
        <authorList>
            <person name="Varghese N."/>
            <person name="Submissions S."/>
        </authorList>
    </citation>
    <scope>NUCLEOTIDE SEQUENCE [LARGE SCALE GENOMIC DNA]</scope>
    <source>
        <strain evidence="7">DSM 16785</strain>
    </source>
</reference>
<dbReference type="CDD" id="cd03259">
    <property type="entry name" value="ABC_Carb_Solutes_like"/>
    <property type="match status" value="1"/>
</dbReference>